<evidence type="ECO:0000313" key="1">
    <source>
        <dbReference type="EMBL" id="CAG8669202.1"/>
    </source>
</evidence>
<dbReference type="EMBL" id="CAJVQA010008265">
    <property type="protein sequence ID" value="CAG8669202.1"/>
    <property type="molecule type" value="Genomic_DNA"/>
</dbReference>
<proteinExistence type="predicted"/>
<feature type="non-terminal residue" evidence="1">
    <location>
        <position position="1"/>
    </location>
</feature>
<dbReference type="AlphaFoldDB" id="A0A9N9EA12"/>
<dbReference type="Proteomes" id="UP000789759">
    <property type="component" value="Unassembled WGS sequence"/>
</dbReference>
<dbReference type="OrthoDB" id="2490749at2759"/>
<reference evidence="1" key="1">
    <citation type="submission" date="2021-06" db="EMBL/GenBank/DDBJ databases">
        <authorList>
            <person name="Kallberg Y."/>
            <person name="Tangrot J."/>
            <person name="Rosling A."/>
        </authorList>
    </citation>
    <scope>NUCLEOTIDE SEQUENCE</scope>
    <source>
        <strain evidence="1">FL966</strain>
    </source>
</reference>
<sequence>FDKFFKIYKHYSSNIIKTKVLNFFKYQTATKYAEEHKKLLLQSFIIESITSLQKCTLLVRKLVLFNVHIYKNSDEHKCTVLPSNTEHNFQNLSTYYFDQSFKKFPVPISDKSSPSTKSNQPV</sequence>
<protein>
    <submittedName>
        <fullName evidence="1">16746_t:CDS:1</fullName>
    </submittedName>
</protein>
<keyword evidence="2" id="KW-1185">Reference proteome</keyword>
<accession>A0A9N9EA12</accession>
<organism evidence="1 2">
    <name type="scientific">Cetraspora pellucida</name>
    <dbReference type="NCBI Taxonomy" id="1433469"/>
    <lineage>
        <taxon>Eukaryota</taxon>
        <taxon>Fungi</taxon>
        <taxon>Fungi incertae sedis</taxon>
        <taxon>Mucoromycota</taxon>
        <taxon>Glomeromycotina</taxon>
        <taxon>Glomeromycetes</taxon>
        <taxon>Diversisporales</taxon>
        <taxon>Gigasporaceae</taxon>
        <taxon>Cetraspora</taxon>
    </lineage>
</organism>
<gene>
    <name evidence="1" type="ORF">CPELLU_LOCUS10186</name>
</gene>
<evidence type="ECO:0000313" key="2">
    <source>
        <dbReference type="Proteomes" id="UP000789759"/>
    </source>
</evidence>
<comment type="caution">
    <text evidence="1">The sequence shown here is derived from an EMBL/GenBank/DDBJ whole genome shotgun (WGS) entry which is preliminary data.</text>
</comment>
<name>A0A9N9EA12_9GLOM</name>